<comment type="similarity">
    <text evidence="5">Belongs to the helicase family. DinG subfamily.</text>
</comment>
<dbReference type="GO" id="GO:0003887">
    <property type="term" value="F:DNA-directed DNA polymerase activity"/>
    <property type="evidence" value="ECO:0007669"/>
    <property type="project" value="UniProtKB-EC"/>
</dbReference>
<name>F2N9E0_CORGP</name>
<dbReference type="InterPro" id="IPR014013">
    <property type="entry name" value="Helic_SF1/SF2_ATP-bd_DinG/Rad3"/>
</dbReference>
<keyword evidence="1" id="KW-0547">Nucleotide-binding</keyword>
<evidence type="ECO:0000256" key="2">
    <source>
        <dbReference type="ARBA" id="ARBA00022801"/>
    </source>
</evidence>
<dbReference type="Gene3D" id="3.30.420.10">
    <property type="entry name" value="Ribonuclease H-like superfamily/Ribonuclease H"/>
    <property type="match status" value="1"/>
</dbReference>
<dbReference type="PROSITE" id="PS51193">
    <property type="entry name" value="HELICASE_ATP_BIND_2"/>
    <property type="match status" value="1"/>
</dbReference>
<dbReference type="InterPro" id="IPR027417">
    <property type="entry name" value="P-loop_NTPase"/>
</dbReference>
<keyword evidence="2" id="KW-0378">Hydrolase</keyword>
<organism evidence="7 8">
    <name type="scientific">Coriobacterium glomerans (strain ATCC 49209 / DSM 20642 / JCM 10262 / PW2)</name>
    <dbReference type="NCBI Taxonomy" id="700015"/>
    <lineage>
        <taxon>Bacteria</taxon>
        <taxon>Bacillati</taxon>
        <taxon>Actinomycetota</taxon>
        <taxon>Coriobacteriia</taxon>
        <taxon>Coriobacteriales</taxon>
        <taxon>Coriobacteriaceae</taxon>
        <taxon>Coriobacterium</taxon>
    </lineage>
</organism>
<dbReference type="EC" id="2.7.7.7" evidence="7"/>
<dbReference type="InterPro" id="IPR036397">
    <property type="entry name" value="RNaseH_sf"/>
</dbReference>
<keyword evidence="8" id="KW-1185">Reference proteome</keyword>
<dbReference type="PANTHER" id="PTHR11472:SF34">
    <property type="entry name" value="REGULATOR OF TELOMERE ELONGATION HELICASE 1"/>
    <property type="match status" value="1"/>
</dbReference>
<keyword evidence="7" id="KW-0548">Nucleotidyltransferase</keyword>
<evidence type="ECO:0000256" key="3">
    <source>
        <dbReference type="ARBA" id="ARBA00022839"/>
    </source>
</evidence>
<dbReference type="OrthoDB" id="9805194at2"/>
<dbReference type="GO" id="GO:0006260">
    <property type="term" value="P:DNA replication"/>
    <property type="evidence" value="ECO:0007669"/>
    <property type="project" value="InterPro"/>
</dbReference>
<dbReference type="Pfam" id="PF00929">
    <property type="entry name" value="RNase_T"/>
    <property type="match status" value="1"/>
</dbReference>
<proteinExistence type="inferred from homology"/>
<dbReference type="InterPro" id="IPR006555">
    <property type="entry name" value="ATP-dep_Helicase_C"/>
</dbReference>
<dbReference type="FunFam" id="3.30.420.10:FF:000045">
    <property type="entry name" value="3'-5' exonuclease DinG"/>
    <property type="match status" value="1"/>
</dbReference>
<dbReference type="SMART" id="SM00491">
    <property type="entry name" value="HELICc2"/>
    <property type="match status" value="1"/>
</dbReference>
<dbReference type="GO" id="GO:0016818">
    <property type="term" value="F:hydrolase activity, acting on acid anhydrides, in phosphorus-containing anhydrides"/>
    <property type="evidence" value="ECO:0007669"/>
    <property type="project" value="InterPro"/>
</dbReference>
<keyword evidence="4" id="KW-0067">ATP-binding</keyword>
<dbReference type="GO" id="GO:0003677">
    <property type="term" value="F:DNA binding"/>
    <property type="evidence" value="ECO:0007669"/>
    <property type="project" value="InterPro"/>
</dbReference>
<gene>
    <name evidence="7" type="ordered locus">Corgl_1793</name>
</gene>
<dbReference type="InterPro" id="IPR014001">
    <property type="entry name" value="Helicase_ATP-bd"/>
</dbReference>
<evidence type="ECO:0000313" key="8">
    <source>
        <dbReference type="Proteomes" id="UP000006851"/>
    </source>
</evidence>
<dbReference type="eggNOG" id="COG1199">
    <property type="taxonomic scope" value="Bacteria"/>
</dbReference>
<evidence type="ECO:0000256" key="1">
    <source>
        <dbReference type="ARBA" id="ARBA00022741"/>
    </source>
</evidence>
<feature type="domain" description="Helicase ATP-binding" evidence="6">
    <location>
        <begin position="290"/>
        <end position="570"/>
    </location>
</feature>
<dbReference type="AlphaFoldDB" id="F2N9E0"/>
<dbReference type="InterPro" id="IPR045028">
    <property type="entry name" value="DinG/Rad3-like"/>
</dbReference>
<keyword evidence="3" id="KW-0540">Nuclease</keyword>
<dbReference type="KEGG" id="cgo:Corgl_1793"/>
<evidence type="ECO:0000256" key="4">
    <source>
        <dbReference type="ARBA" id="ARBA00022840"/>
    </source>
</evidence>
<dbReference type="PANTHER" id="PTHR11472">
    <property type="entry name" value="DNA REPAIR DEAD HELICASE RAD3/XP-D SUBFAMILY MEMBER"/>
    <property type="match status" value="1"/>
</dbReference>
<keyword evidence="3" id="KW-0269">Exonuclease</keyword>
<dbReference type="RefSeq" id="WP_013709630.1">
    <property type="nucleotide sequence ID" value="NC_015389.1"/>
</dbReference>
<keyword evidence="7" id="KW-0808">Transferase</keyword>
<dbReference type="EMBL" id="CP002628">
    <property type="protein sequence ID" value="AEB07888.1"/>
    <property type="molecule type" value="Genomic_DNA"/>
</dbReference>
<dbReference type="STRING" id="700015.Corgl_1793"/>
<evidence type="ECO:0000313" key="7">
    <source>
        <dbReference type="EMBL" id="AEB07888.1"/>
    </source>
</evidence>
<dbReference type="SUPFAM" id="SSF53098">
    <property type="entry name" value="Ribonuclease H-like"/>
    <property type="match status" value="1"/>
</dbReference>
<dbReference type="Pfam" id="PF13307">
    <property type="entry name" value="Helicase_C_2"/>
    <property type="match status" value="1"/>
</dbReference>
<dbReference type="SMART" id="SM00479">
    <property type="entry name" value="EXOIII"/>
    <property type="match status" value="1"/>
</dbReference>
<dbReference type="SMART" id="SM00487">
    <property type="entry name" value="DEXDc"/>
    <property type="match status" value="1"/>
</dbReference>
<dbReference type="InterPro" id="IPR013520">
    <property type="entry name" value="Ribonucl_H"/>
</dbReference>
<dbReference type="GO" id="GO:0004527">
    <property type="term" value="F:exonuclease activity"/>
    <property type="evidence" value="ECO:0007669"/>
    <property type="project" value="UniProtKB-KW"/>
</dbReference>
<dbReference type="Gene3D" id="3.40.50.300">
    <property type="entry name" value="P-loop containing nucleotide triphosphate hydrolases"/>
    <property type="match status" value="2"/>
</dbReference>
<sequence length="977" mass="107076">MISSASSSRLASRIARAVLPGTPSAVIEAYQSLPDRARTRTFGLIEQDVVVLDTETTGLSRQDDELIEISAAVLSGREVTERFETFVRPSKPIPAEIVELTGIRDADVRDAPPATQAVRDLARFVGGRPVIAHNAAFDRAFIEAVPGGSDASDIWIDSLALSRIALPRLASHRLSSLAETFGCADVSHRAGDDVRALCGVWRILLCALADLPAGLLRRLADMHPDVAWSYRPIFSHIASENPGEHFSLAQSRSDVLRDDASRDHVDADELPALDLPARSEIASMFCPGSLVDRMYPSFEPRPEQTEMALSVRDALETSTHRVIEAGTGVGKSIAYLIPAAEAAKRNRITIGVATKSNNLADQLMFHELPKLAAELDGGLSFCALKGSDHYPCLRKLEAMSRGSAEIKTRRDPADTLTAVAVIYAHVCQAPAGDLDSLGIRWRSVSRSDLTCASRECARRLCPFFPDKCLVHGARRRAARADIVVTNHSLLFRNVAAEGKILPPIRHWVIDEAHSIEGEARRQWAVSVSADETRSVFERLGDERVGVLGRLIRDAASSEAATLHMGLAAKAAAHVCRAGAAMAEMFDAVRDAASSSRTGGFDRSVLWIGPELRASDAWKRLDRFGRAARDAVRDAARDLVALTEATADETGEGLIEVADGARRLKDLAAAIDLIVCGQDDRFVYSIRINRRSKAGGEELVAERIDIGEALAEQWLPEVHTAIFTSATISVSGSFKHFDHQVGLDRLGADAHRDLHLESSYDFDENMAVVVAADMPDPRDRDAYIDALENILCDVHMAMGGSTLTLFTNRRDMETLFERVEPRLARAGLELGCQLRGAPGKQLRDRFVQKTESSLFALKAFWEGFDASGETLRCVVIPKLPFTSPTDPLSCERSLREDRAWAKYALPDAVLEIKQAAGRLIRSSSDRGVLVLADSRLMTKGYGKKFLHSLPNSSYQRIETAQMGRFLKLWRRSHEHRRG</sequence>
<dbReference type="GO" id="GO:0005524">
    <property type="term" value="F:ATP binding"/>
    <property type="evidence" value="ECO:0007669"/>
    <property type="project" value="UniProtKB-KW"/>
</dbReference>
<reference evidence="8" key="1">
    <citation type="journal article" date="2013" name="Stand. Genomic Sci.">
        <title>Complete genome sequence of Coriobacterium glomerans type strain (PW2(T)) from the midgut of Pyrrhocoris apterus L. (red soldier bug).</title>
        <authorList>
            <person name="Stackebrandt E."/>
            <person name="Zeytun A."/>
            <person name="Lapidus A."/>
            <person name="Nolan M."/>
            <person name="Lucas S."/>
            <person name="Hammon N."/>
            <person name="Deshpande S."/>
            <person name="Cheng J.F."/>
            <person name="Tapia R."/>
            <person name="Goodwin L.A."/>
            <person name="Pitluck S."/>
            <person name="Liolios K."/>
            <person name="Pagani I."/>
            <person name="Ivanova N."/>
            <person name="Mavromatis K."/>
            <person name="Mikhailova N."/>
            <person name="Huntemann M."/>
            <person name="Pati A."/>
            <person name="Chen A."/>
            <person name="Palaniappan K."/>
            <person name="Chang Y.J."/>
            <person name="Land M."/>
            <person name="Hauser L."/>
            <person name="Rohde M."/>
            <person name="Pukall R."/>
            <person name="Goker M."/>
            <person name="Detter J.C."/>
            <person name="Woyke T."/>
            <person name="Bristow J."/>
            <person name="Eisen J.A."/>
            <person name="Markowitz V."/>
            <person name="Hugenholtz P."/>
            <person name="Kyrpides N.C."/>
            <person name="Klenk H.P."/>
        </authorList>
    </citation>
    <scope>NUCLEOTIDE SEQUENCE</scope>
    <source>
        <strain evidence="8">ATCC 49209 / DSM 20642 / JCM 10262 / PW2</strain>
    </source>
</reference>
<dbReference type="Proteomes" id="UP000006851">
    <property type="component" value="Chromosome"/>
</dbReference>
<dbReference type="GO" id="GO:0003678">
    <property type="term" value="F:DNA helicase activity"/>
    <property type="evidence" value="ECO:0007669"/>
    <property type="project" value="TreeGrafter"/>
</dbReference>
<evidence type="ECO:0000259" key="6">
    <source>
        <dbReference type="PROSITE" id="PS51193"/>
    </source>
</evidence>
<evidence type="ECO:0000256" key="5">
    <source>
        <dbReference type="ARBA" id="ARBA00038058"/>
    </source>
</evidence>
<dbReference type="CDD" id="cd06127">
    <property type="entry name" value="DEDDh"/>
    <property type="match status" value="1"/>
</dbReference>
<protein>
    <submittedName>
        <fullName evidence="7">DNA polymerase III, epsilon subunit</fullName>
        <ecNumber evidence="7">2.7.7.7</ecNumber>
    </submittedName>
</protein>
<dbReference type="eggNOG" id="COG2176">
    <property type="taxonomic scope" value="Bacteria"/>
</dbReference>
<dbReference type="InterPro" id="IPR006054">
    <property type="entry name" value="DnaQ"/>
</dbReference>
<dbReference type="InterPro" id="IPR012337">
    <property type="entry name" value="RNaseH-like_sf"/>
</dbReference>
<dbReference type="SUPFAM" id="SSF52540">
    <property type="entry name" value="P-loop containing nucleoside triphosphate hydrolases"/>
    <property type="match status" value="1"/>
</dbReference>
<dbReference type="HOGENOM" id="CLU_012117_1_0_11"/>
<dbReference type="NCBIfam" id="TIGR00573">
    <property type="entry name" value="dnaq"/>
    <property type="match status" value="1"/>
</dbReference>
<accession>F2N9E0</accession>